<dbReference type="InterPro" id="IPR043504">
    <property type="entry name" value="Peptidase_S1_PA_chymotrypsin"/>
</dbReference>
<dbReference type="PANTHER" id="PTHR24258:SF142">
    <property type="entry name" value="PEPTIDASE S1 DOMAIN-CONTAINING PROTEIN"/>
    <property type="match status" value="1"/>
</dbReference>
<sequence>MWSNSHVATSRVEDHGCLLTSQIRIRVGEYDFSSVSEEYPFVESGVARKAVHPKYNYYTYEYDLALVKLEAPVQFAPHISPICLPATDDLLVGENATVKGKDQKYFLAGIISWGIGCGEANLPGVCTRISKFVPWILQTVNS</sequence>
<gene>
    <name evidence="2" type="ORF">HF086_015044</name>
</gene>
<dbReference type="EMBL" id="JACEFF010000782">
    <property type="protein sequence ID" value="KAH9631059.1"/>
    <property type="molecule type" value="Genomic_DNA"/>
</dbReference>
<dbReference type="GO" id="GO:0004252">
    <property type="term" value="F:serine-type endopeptidase activity"/>
    <property type="evidence" value="ECO:0007669"/>
    <property type="project" value="InterPro"/>
</dbReference>
<dbReference type="PANTHER" id="PTHR24258">
    <property type="entry name" value="SERINE PROTEASE-RELATED"/>
    <property type="match status" value="1"/>
</dbReference>
<dbReference type="AlphaFoldDB" id="A0A922M6Y4"/>
<dbReference type="PROSITE" id="PS50240">
    <property type="entry name" value="TRYPSIN_DOM"/>
    <property type="match status" value="1"/>
</dbReference>
<dbReference type="GO" id="GO:0006508">
    <property type="term" value="P:proteolysis"/>
    <property type="evidence" value="ECO:0007669"/>
    <property type="project" value="InterPro"/>
</dbReference>
<accession>A0A922M6Y4</accession>
<dbReference type="SMART" id="SM00020">
    <property type="entry name" value="Tryp_SPc"/>
    <property type="match status" value="1"/>
</dbReference>
<comment type="caution">
    <text evidence="2">The sequence shown here is derived from an EMBL/GenBank/DDBJ whole genome shotgun (WGS) entry which is preliminary data.</text>
</comment>
<evidence type="ECO:0000313" key="2">
    <source>
        <dbReference type="EMBL" id="KAH9631059.1"/>
    </source>
</evidence>
<proteinExistence type="predicted"/>
<name>A0A922M6Y4_SPOEX</name>
<reference evidence="2" key="1">
    <citation type="journal article" date="2021" name="G3 (Bethesda)">
        <title>Genome and transcriptome analysis of the beet armyworm Spodoptera exigua reveals targets for pest control. .</title>
        <authorList>
            <person name="Simon S."/>
            <person name="Breeschoten T."/>
            <person name="Jansen H.J."/>
            <person name="Dirks R.P."/>
            <person name="Schranz M.E."/>
            <person name="Ros V.I.D."/>
        </authorList>
    </citation>
    <scope>NUCLEOTIDE SEQUENCE</scope>
    <source>
        <strain evidence="2">TB_SE_WUR_2020</strain>
    </source>
</reference>
<dbReference type="Gene3D" id="2.40.10.10">
    <property type="entry name" value="Trypsin-like serine proteases"/>
    <property type="match status" value="2"/>
</dbReference>
<feature type="domain" description="Peptidase S1" evidence="1">
    <location>
        <begin position="1"/>
        <end position="141"/>
    </location>
</feature>
<dbReference type="Proteomes" id="UP000814243">
    <property type="component" value="Unassembled WGS sequence"/>
</dbReference>
<evidence type="ECO:0000259" key="1">
    <source>
        <dbReference type="PROSITE" id="PS50240"/>
    </source>
</evidence>
<dbReference type="InterPro" id="IPR009003">
    <property type="entry name" value="Peptidase_S1_PA"/>
</dbReference>
<evidence type="ECO:0000313" key="3">
    <source>
        <dbReference type="Proteomes" id="UP000814243"/>
    </source>
</evidence>
<organism evidence="2 3">
    <name type="scientific">Spodoptera exigua</name>
    <name type="common">Beet armyworm</name>
    <name type="synonym">Noctua fulgens</name>
    <dbReference type="NCBI Taxonomy" id="7107"/>
    <lineage>
        <taxon>Eukaryota</taxon>
        <taxon>Metazoa</taxon>
        <taxon>Ecdysozoa</taxon>
        <taxon>Arthropoda</taxon>
        <taxon>Hexapoda</taxon>
        <taxon>Insecta</taxon>
        <taxon>Pterygota</taxon>
        <taxon>Neoptera</taxon>
        <taxon>Endopterygota</taxon>
        <taxon>Lepidoptera</taxon>
        <taxon>Glossata</taxon>
        <taxon>Ditrysia</taxon>
        <taxon>Noctuoidea</taxon>
        <taxon>Noctuidae</taxon>
        <taxon>Amphipyrinae</taxon>
        <taxon>Spodoptera</taxon>
    </lineage>
</organism>
<dbReference type="InterPro" id="IPR001254">
    <property type="entry name" value="Trypsin_dom"/>
</dbReference>
<protein>
    <recommendedName>
        <fullName evidence="1">Peptidase S1 domain-containing protein</fullName>
    </recommendedName>
</protein>
<dbReference type="Pfam" id="PF00089">
    <property type="entry name" value="Trypsin"/>
    <property type="match status" value="1"/>
</dbReference>
<dbReference type="SUPFAM" id="SSF50494">
    <property type="entry name" value="Trypsin-like serine proteases"/>
    <property type="match status" value="1"/>
</dbReference>